<name>A0A5S9P6V9_9HYPH</name>
<dbReference type="GO" id="GO:0004022">
    <property type="term" value="F:alcohol dehydrogenase (NAD+) activity"/>
    <property type="evidence" value="ECO:0007669"/>
    <property type="project" value="InterPro"/>
</dbReference>
<dbReference type="RefSeq" id="WP_144342654.1">
    <property type="nucleotide sequence ID" value="NZ_CACSAS010000001.1"/>
</dbReference>
<evidence type="ECO:0000313" key="4">
    <source>
        <dbReference type="EMBL" id="CAA0099153.1"/>
    </source>
</evidence>
<keyword evidence="5" id="KW-1185">Reference proteome</keyword>
<accession>A0A5S9P6V9</accession>
<dbReference type="GO" id="GO:0015946">
    <property type="term" value="P:methanol oxidation"/>
    <property type="evidence" value="ECO:0007669"/>
    <property type="project" value="InterPro"/>
</dbReference>
<evidence type="ECO:0000313" key="5">
    <source>
        <dbReference type="Proteomes" id="UP000433050"/>
    </source>
</evidence>
<evidence type="ECO:0000256" key="3">
    <source>
        <dbReference type="SAM" id="SignalP"/>
    </source>
</evidence>
<keyword evidence="3" id="KW-0732">Signal</keyword>
<protein>
    <submittedName>
        <fullName evidence="4">Methanol dehydrogenase [cytochrome c] subunit 2</fullName>
        <ecNumber evidence="4">1.1.2.7</ecNumber>
    </submittedName>
</protein>
<reference evidence="4 5" key="1">
    <citation type="submission" date="2019-12" db="EMBL/GenBank/DDBJ databases">
        <authorList>
            <person name="Reyes-Prieto M."/>
        </authorList>
    </citation>
    <scope>NUCLEOTIDE SEQUENCE [LARGE SCALE GENOMIC DNA]</scope>
    <source>
        <strain evidence="4">HF14-78462</strain>
    </source>
</reference>
<organism evidence="4 5">
    <name type="scientific">Starkeya nomas</name>
    <dbReference type="NCBI Taxonomy" id="2666134"/>
    <lineage>
        <taxon>Bacteria</taxon>
        <taxon>Pseudomonadati</taxon>
        <taxon>Pseudomonadota</taxon>
        <taxon>Alphaproteobacteria</taxon>
        <taxon>Hyphomicrobiales</taxon>
        <taxon>Xanthobacteraceae</taxon>
        <taxon>Starkeya</taxon>
    </lineage>
</organism>
<dbReference type="EC" id="1.1.2.7" evidence="4"/>
<dbReference type="Pfam" id="PF02315">
    <property type="entry name" value="MDH"/>
    <property type="match status" value="1"/>
</dbReference>
<sequence length="104" mass="11238">MRMIDRSVKFALSLAGAGALALAMAGGASAYDGTNCKAPGNCWEPKPGYPDKVAGSKYDPKHDPKELNKQSESIKAMEQRNAQRVENFKKTGKFVFDVSKISAN</sequence>
<dbReference type="EMBL" id="CACSAS010000001">
    <property type="protein sequence ID" value="CAA0099153.1"/>
    <property type="molecule type" value="Genomic_DNA"/>
</dbReference>
<gene>
    <name evidence="4" type="primary">moxI</name>
    <name evidence="4" type="ORF">STARVERO_02400</name>
</gene>
<dbReference type="InterPro" id="IPR003420">
    <property type="entry name" value="Meth_DH_bsu"/>
</dbReference>
<dbReference type="PIRSF" id="PIRSF029163">
    <property type="entry name" value="Meth_DH_beta"/>
    <property type="match status" value="1"/>
</dbReference>
<feature type="compositionally biased region" description="Basic and acidic residues" evidence="2">
    <location>
        <begin position="58"/>
        <end position="69"/>
    </location>
</feature>
<keyword evidence="1" id="KW-1015">Disulfide bond</keyword>
<proteinExistence type="predicted"/>
<dbReference type="Gene3D" id="4.10.160.10">
    <property type="entry name" value="Methanol dehydrogenase, beta subunit"/>
    <property type="match status" value="1"/>
</dbReference>
<dbReference type="Proteomes" id="UP000433050">
    <property type="component" value="Unassembled WGS sequence"/>
</dbReference>
<dbReference type="InterPro" id="IPR036557">
    <property type="entry name" value="Meth_DH_bsu_sf"/>
</dbReference>
<evidence type="ECO:0000256" key="2">
    <source>
        <dbReference type="SAM" id="MobiDB-lite"/>
    </source>
</evidence>
<dbReference type="AlphaFoldDB" id="A0A5S9P6V9"/>
<feature type="chain" id="PRO_5025065791" evidence="3">
    <location>
        <begin position="31"/>
        <end position="104"/>
    </location>
</feature>
<feature type="disulfide bond" evidence="1">
    <location>
        <begin position="36"/>
        <end position="42"/>
    </location>
</feature>
<evidence type="ECO:0000256" key="1">
    <source>
        <dbReference type="PIRSR" id="PIRSR029163-50"/>
    </source>
</evidence>
<dbReference type="SUPFAM" id="SSF48666">
    <property type="entry name" value="Methanol dehydrogenase subunit"/>
    <property type="match status" value="1"/>
</dbReference>
<feature type="region of interest" description="Disordered" evidence="2">
    <location>
        <begin position="53"/>
        <end position="72"/>
    </location>
</feature>
<keyword evidence="4" id="KW-0560">Oxidoreductase</keyword>
<dbReference type="GO" id="GO:0052933">
    <property type="term" value="F:alcohol dehydrogenase (cytochrome c(L)) activity"/>
    <property type="evidence" value="ECO:0007669"/>
    <property type="project" value="UniProtKB-EC"/>
</dbReference>
<feature type="signal peptide" evidence="3">
    <location>
        <begin position="1"/>
        <end position="30"/>
    </location>
</feature>